<feature type="region of interest" description="Disordered" evidence="1">
    <location>
        <begin position="15"/>
        <end position="58"/>
    </location>
</feature>
<comment type="caution">
    <text evidence="2">The sequence shown here is derived from an EMBL/GenBank/DDBJ whole genome shotgun (WGS) entry which is preliminary data.</text>
</comment>
<evidence type="ECO:0000313" key="2">
    <source>
        <dbReference type="EMBL" id="KAI7841945.1"/>
    </source>
</evidence>
<dbReference type="Proteomes" id="UP001205105">
    <property type="component" value="Unassembled WGS sequence"/>
</dbReference>
<sequence>MAALQLAPQASGLAPRPRIQLLPHATGRPLRQPRRWQPAKAAGEEAAGGAGGGRRRQQREKVAIVLPGFSAAQEFQHVDQRSLDRILTVCGALGFTAPGISISGKVEDLPEGGTVTVVTPGEPPLGTQVRNLQSACDNETRARELELAAFLRAFASTQHPGCAISMLLTKPYLDNVGQDYLQLDAGVRVSHELYVAEHKRVLSEPHLDELLTKLLKIRGALKRGSSPDLAAVLQGVTHVKLFLAGEAVREGLAVQELVDLAAAEGVSVVLPSGQGLGLAGAAAPALQL</sequence>
<gene>
    <name evidence="2" type="ORF">COHA_004472</name>
</gene>
<evidence type="ECO:0000313" key="3">
    <source>
        <dbReference type="Proteomes" id="UP001205105"/>
    </source>
</evidence>
<dbReference type="AlphaFoldDB" id="A0AAD5DQ68"/>
<proteinExistence type="predicted"/>
<keyword evidence="3" id="KW-1185">Reference proteome</keyword>
<reference evidence="2" key="1">
    <citation type="submission" date="2020-11" db="EMBL/GenBank/DDBJ databases">
        <title>Chlorella ohadii genome sequencing and assembly.</title>
        <authorList>
            <person name="Murik O."/>
            <person name="Treves H."/>
            <person name="Kedem I."/>
            <person name="Shotland Y."/>
            <person name="Kaplan A."/>
        </authorList>
    </citation>
    <scope>NUCLEOTIDE SEQUENCE</scope>
    <source>
        <strain evidence="2">1</strain>
    </source>
</reference>
<dbReference type="EMBL" id="JADXDR010000058">
    <property type="protein sequence ID" value="KAI7841945.1"/>
    <property type="molecule type" value="Genomic_DNA"/>
</dbReference>
<name>A0AAD5DQ68_9CHLO</name>
<evidence type="ECO:0000256" key="1">
    <source>
        <dbReference type="SAM" id="MobiDB-lite"/>
    </source>
</evidence>
<accession>A0AAD5DQ68</accession>
<protein>
    <submittedName>
        <fullName evidence="2">Uncharacterized protein</fullName>
    </submittedName>
</protein>
<organism evidence="2 3">
    <name type="scientific">Chlorella ohadii</name>
    <dbReference type="NCBI Taxonomy" id="2649997"/>
    <lineage>
        <taxon>Eukaryota</taxon>
        <taxon>Viridiplantae</taxon>
        <taxon>Chlorophyta</taxon>
        <taxon>core chlorophytes</taxon>
        <taxon>Trebouxiophyceae</taxon>
        <taxon>Chlorellales</taxon>
        <taxon>Chlorellaceae</taxon>
        <taxon>Chlorella clade</taxon>
        <taxon>Chlorella</taxon>
    </lineage>
</organism>